<gene>
    <name evidence="1" type="ORF">Cvel_27555</name>
</gene>
<dbReference type="AlphaFoldDB" id="A0A0G4HHA4"/>
<dbReference type="EMBL" id="CDMZ01002695">
    <property type="protein sequence ID" value="CEM43482.1"/>
    <property type="molecule type" value="Genomic_DNA"/>
</dbReference>
<organism evidence="1">
    <name type="scientific">Chromera velia CCMP2878</name>
    <dbReference type="NCBI Taxonomy" id="1169474"/>
    <lineage>
        <taxon>Eukaryota</taxon>
        <taxon>Sar</taxon>
        <taxon>Alveolata</taxon>
        <taxon>Colpodellida</taxon>
        <taxon>Chromeraceae</taxon>
        <taxon>Chromera</taxon>
    </lineage>
</organism>
<sequence length="78" mass="8529">MCPLKASHVIITKEGGLELDDRVEVEVGRDGRGEREKRVLAAVVLKAVSETVLEAVEGGQVKGTWMNADHSFVRLLQT</sequence>
<protein>
    <submittedName>
        <fullName evidence="1">Uncharacterized protein</fullName>
    </submittedName>
</protein>
<dbReference type="VEuPathDB" id="CryptoDB:Cvel_27555"/>
<name>A0A0G4HHA4_9ALVE</name>
<proteinExistence type="predicted"/>
<accession>A0A0G4HHA4</accession>
<evidence type="ECO:0000313" key="1">
    <source>
        <dbReference type="EMBL" id="CEM43482.1"/>
    </source>
</evidence>
<reference evidence="1" key="1">
    <citation type="submission" date="2014-11" db="EMBL/GenBank/DDBJ databases">
        <authorList>
            <person name="Otto D Thomas"/>
            <person name="Naeem Raeece"/>
        </authorList>
    </citation>
    <scope>NUCLEOTIDE SEQUENCE</scope>
</reference>